<proteinExistence type="predicted"/>
<reference evidence="1 2" key="1">
    <citation type="journal article" date="2022" name="New Phytol.">
        <title>Ecological generalism drives hyperdiversity of secondary metabolite gene clusters in xylarialean endophytes.</title>
        <authorList>
            <person name="Franco M.E.E."/>
            <person name="Wisecaver J.H."/>
            <person name="Arnold A.E."/>
            <person name="Ju Y.M."/>
            <person name="Slot J.C."/>
            <person name="Ahrendt S."/>
            <person name="Moore L.P."/>
            <person name="Eastman K.E."/>
            <person name="Scott K."/>
            <person name="Konkel Z."/>
            <person name="Mondo S.J."/>
            <person name="Kuo A."/>
            <person name="Hayes R.D."/>
            <person name="Haridas S."/>
            <person name="Andreopoulos B."/>
            <person name="Riley R."/>
            <person name="LaButti K."/>
            <person name="Pangilinan J."/>
            <person name="Lipzen A."/>
            <person name="Amirebrahimi M."/>
            <person name="Yan J."/>
            <person name="Adam C."/>
            <person name="Keymanesh K."/>
            <person name="Ng V."/>
            <person name="Louie K."/>
            <person name="Northen T."/>
            <person name="Drula E."/>
            <person name="Henrissat B."/>
            <person name="Hsieh H.M."/>
            <person name="Youens-Clark K."/>
            <person name="Lutzoni F."/>
            <person name="Miadlikowska J."/>
            <person name="Eastwood D.C."/>
            <person name="Hamelin R.C."/>
            <person name="Grigoriev I.V."/>
            <person name="U'Ren J.M."/>
        </authorList>
    </citation>
    <scope>NUCLEOTIDE SEQUENCE [LARGE SCALE GENOMIC DNA]</scope>
    <source>
        <strain evidence="1 2">CBS 119005</strain>
    </source>
</reference>
<sequence length="208" mass="21390">MTSSNSARPTPLPTPAPPLASRIMSLRSCSSTSCLSVMATRFRWARVRGASVLLPAVFPVNSRNASSTSSGAGPPASRTACSLSAQMATNGSYDACPSSSGSRISTNSLISGLDGGRPRAIMARRTSLIGMTPSFSPSMGSANSANASLISRSSRAEMLCSFASLDCLSLGAVSAGALRFGGYVILWDISFICTCAERPSGAFIIEMA</sequence>
<organism evidence="1 2">
    <name type="scientific">Hypoxylon rubiginosum</name>
    <dbReference type="NCBI Taxonomy" id="110542"/>
    <lineage>
        <taxon>Eukaryota</taxon>
        <taxon>Fungi</taxon>
        <taxon>Dikarya</taxon>
        <taxon>Ascomycota</taxon>
        <taxon>Pezizomycotina</taxon>
        <taxon>Sordariomycetes</taxon>
        <taxon>Xylariomycetidae</taxon>
        <taxon>Xylariales</taxon>
        <taxon>Hypoxylaceae</taxon>
        <taxon>Hypoxylon</taxon>
    </lineage>
</organism>
<accession>A0ACB9Z9Q0</accession>
<gene>
    <name evidence="1" type="ORF">F4820DRAFT_410759</name>
</gene>
<dbReference type="Proteomes" id="UP001497700">
    <property type="component" value="Unassembled WGS sequence"/>
</dbReference>
<evidence type="ECO:0000313" key="1">
    <source>
        <dbReference type="EMBL" id="KAI4868328.1"/>
    </source>
</evidence>
<protein>
    <submittedName>
        <fullName evidence="1">Uncharacterized protein</fullName>
    </submittedName>
</protein>
<name>A0ACB9Z9Q0_9PEZI</name>
<evidence type="ECO:0000313" key="2">
    <source>
        <dbReference type="Proteomes" id="UP001497700"/>
    </source>
</evidence>
<keyword evidence="2" id="KW-1185">Reference proteome</keyword>
<dbReference type="EMBL" id="MU393439">
    <property type="protein sequence ID" value="KAI4868328.1"/>
    <property type="molecule type" value="Genomic_DNA"/>
</dbReference>
<comment type="caution">
    <text evidence="1">The sequence shown here is derived from an EMBL/GenBank/DDBJ whole genome shotgun (WGS) entry which is preliminary data.</text>
</comment>